<dbReference type="AlphaFoldDB" id="A0A8S1NDS9"/>
<sequence>MDTHVIQHLSRKCLYKCINKMYQFNDQGLCSYHKEYHLQKKDLINFDNKNIKL</sequence>
<name>A0A8S1NDS9_9CILI</name>
<organism evidence="1 3">
    <name type="scientific">Paramecium sonneborni</name>
    <dbReference type="NCBI Taxonomy" id="65129"/>
    <lineage>
        <taxon>Eukaryota</taxon>
        <taxon>Sar</taxon>
        <taxon>Alveolata</taxon>
        <taxon>Ciliophora</taxon>
        <taxon>Intramacronucleata</taxon>
        <taxon>Oligohymenophorea</taxon>
        <taxon>Peniculida</taxon>
        <taxon>Parameciidae</taxon>
        <taxon>Paramecium</taxon>
    </lineage>
</organism>
<accession>A0A8S1NDS9</accession>
<evidence type="ECO:0000313" key="2">
    <source>
        <dbReference type="EMBL" id="CAD8087697.1"/>
    </source>
</evidence>
<comment type="caution">
    <text evidence="1">The sequence shown here is derived from an EMBL/GenBank/DDBJ whole genome shotgun (WGS) entry which is preliminary data.</text>
</comment>
<dbReference type="EMBL" id="CAJJDN010000051">
    <property type="protein sequence ID" value="CAD8087693.1"/>
    <property type="molecule type" value="Genomic_DNA"/>
</dbReference>
<gene>
    <name evidence="1" type="ORF">PSON_ATCC_30995.1.T0510336</name>
    <name evidence="2" type="ORF">PSON_ATCC_30995.1.T0510338</name>
</gene>
<protein>
    <submittedName>
        <fullName evidence="1">Uncharacterized protein</fullName>
    </submittedName>
</protein>
<reference evidence="1" key="1">
    <citation type="submission" date="2021-01" db="EMBL/GenBank/DDBJ databases">
        <authorList>
            <consortium name="Genoscope - CEA"/>
            <person name="William W."/>
        </authorList>
    </citation>
    <scope>NUCLEOTIDE SEQUENCE</scope>
</reference>
<evidence type="ECO:0000313" key="1">
    <source>
        <dbReference type="EMBL" id="CAD8087693.1"/>
    </source>
</evidence>
<keyword evidence="3" id="KW-1185">Reference proteome</keyword>
<proteinExistence type="predicted"/>
<evidence type="ECO:0000313" key="3">
    <source>
        <dbReference type="Proteomes" id="UP000692954"/>
    </source>
</evidence>
<dbReference type="Proteomes" id="UP000692954">
    <property type="component" value="Unassembled WGS sequence"/>
</dbReference>
<dbReference type="EMBL" id="CAJJDN010000051">
    <property type="protein sequence ID" value="CAD8087697.1"/>
    <property type="molecule type" value="Genomic_DNA"/>
</dbReference>